<dbReference type="InterPro" id="IPR005358">
    <property type="entry name" value="Puta_zinc/iron-chelating_dom"/>
</dbReference>
<dbReference type="KEGG" id="csty:KN1_28040"/>
<keyword evidence="2" id="KW-1185">Reference proteome</keyword>
<dbReference type="Proteomes" id="UP000825123">
    <property type="component" value="Chromosome"/>
</dbReference>
<dbReference type="Pfam" id="PF03692">
    <property type="entry name" value="CxxCxxCC"/>
    <property type="match status" value="1"/>
</dbReference>
<accession>A0A8D5ZKP8</accession>
<evidence type="ECO:0000313" key="1">
    <source>
        <dbReference type="EMBL" id="BCU71507.1"/>
    </source>
</evidence>
<sequence>MQAIHLLTKRALKGDLDALRKTIQFLESYDVPVAKFAIYSLIYQYAMNNIINLKEECEKCGGKCCKSGLPVPVYDFDYEEMTKHIRLKLEKKNSIYLIPRPCKYQKGWTCSINSFKPYACLSYPFATEDEQIEVIKNYNGKGVPDFNVPDFCTAGKKVKALMDSLIKNLRKEKGREPKPEEVLIALLNDKRR</sequence>
<dbReference type="AlphaFoldDB" id="A0A8D5ZKP8"/>
<reference evidence="1 2" key="1">
    <citation type="submission" date="2021-04" db="EMBL/GenBank/DDBJ databases">
        <title>Complete genome sequence of Stygiolobus sp. KN-1.</title>
        <authorList>
            <person name="Nakamura K."/>
            <person name="Sakai H."/>
            <person name="Kurosawa N."/>
        </authorList>
    </citation>
    <scope>NUCLEOTIDE SEQUENCE [LARGE SCALE GENOMIC DNA]</scope>
    <source>
        <strain evidence="1 2">KN-1</strain>
    </source>
</reference>
<protein>
    <submittedName>
        <fullName evidence="1">Zinc/iron-chelating domain-containing protein</fullName>
    </submittedName>
</protein>
<proteinExistence type="predicted"/>
<name>A0A8D5ZKP8_9CREN</name>
<gene>
    <name evidence="1" type="ORF">KN1_28040</name>
</gene>
<evidence type="ECO:0000313" key="2">
    <source>
        <dbReference type="Proteomes" id="UP000825123"/>
    </source>
</evidence>
<organism evidence="1 2">
    <name type="scientific">Stygiolobus caldivivus</name>
    <dbReference type="NCBI Taxonomy" id="2824673"/>
    <lineage>
        <taxon>Archaea</taxon>
        <taxon>Thermoproteota</taxon>
        <taxon>Thermoprotei</taxon>
        <taxon>Sulfolobales</taxon>
        <taxon>Sulfolobaceae</taxon>
        <taxon>Stygiolobus</taxon>
    </lineage>
</organism>
<dbReference type="EMBL" id="AP024597">
    <property type="protein sequence ID" value="BCU71507.1"/>
    <property type="molecule type" value="Genomic_DNA"/>
</dbReference>